<dbReference type="KEGG" id="vg:26517766"/>
<evidence type="ECO:0000313" key="2">
    <source>
        <dbReference type="Proteomes" id="UP000033804"/>
    </source>
</evidence>
<evidence type="ECO:0000313" key="1">
    <source>
        <dbReference type="EMBL" id="AKE44714.1"/>
    </source>
</evidence>
<name>A0A0F6TGR1_9CAUD</name>
<reference evidence="1 2" key="1">
    <citation type="journal article" date="2015" name="J. Virol.">
        <title>Sinorhizobium meliloti Phage ?M9 Defines a New Group of T4 Superfamily Phages with Unusual Genomic Features but a Common T=16 Capsid.</title>
        <authorList>
            <person name="Johnson M.C."/>
            <person name="Tatum K.B."/>
            <person name="Lynn J.S."/>
            <person name="Brewer T.E."/>
            <person name="Lu S."/>
            <person name="Washburn B.K."/>
            <person name="Stroupe M.E."/>
            <person name="Jones K.M."/>
        </authorList>
    </citation>
    <scope>NUCLEOTIDE SEQUENCE [LARGE SCALE GENOMIC DNA]</scope>
</reference>
<dbReference type="EMBL" id="KP881232">
    <property type="protein sequence ID" value="AKE44714.1"/>
    <property type="molecule type" value="Genomic_DNA"/>
</dbReference>
<reference evidence="2" key="2">
    <citation type="submission" date="2015-03" db="EMBL/GenBank/DDBJ databases">
        <title>The genome and structure of Sinorhizobium meliloti phage phiM9.</title>
        <authorList>
            <person name="Johnson M.C."/>
            <person name="Tatum K.B."/>
            <person name="Lynn J.S."/>
            <person name="Brewer T.E."/>
            <person name="Washburn B.K."/>
            <person name="Stroupe M.E."/>
            <person name="Jones K.M."/>
        </authorList>
    </citation>
    <scope>NUCLEOTIDE SEQUENCE [LARGE SCALE GENOMIC DNA]</scope>
</reference>
<dbReference type="GeneID" id="26517766"/>
<proteinExistence type="predicted"/>
<protein>
    <recommendedName>
        <fullName evidence="3">Tail fiber protein</fullName>
    </recommendedName>
</protein>
<dbReference type="RefSeq" id="YP_009189468.1">
    <property type="nucleotide sequence ID" value="NC_028676.1"/>
</dbReference>
<organism evidence="1 2">
    <name type="scientific">Sinorhizobium phage phiM9</name>
    <dbReference type="NCBI Taxonomy" id="1636182"/>
    <lineage>
        <taxon>Viruses</taxon>
        <taxon>Duplodnaviria</taxon>
        <taxon>Heunggongvirae</taxon>
        <taxon>Uroviricota</taxon>
        <taxon>Caudoviricetes</taxon>
        <taxon>Pootjesviridae</taxon>
        <taxon>Emnonavirus</taxon>
        <taxon>Emnonavirus phiM9</taxon>
    </lineage>
</organism>
<gene>
    <name evidence="1" type="ORF">Sm_phiM9_084</name>
</gene>
<dbReference type="OrthoDB" id="5537at10239"/>
<evidence type="ECO:0008006" key="3">
    <source>
        <dbReference type="Google" id="ProtNLM"/>
    </source>
</evidence>
<accession>A0A0F6TGR1</accession>
<dbReference type="Proteomes" id="UP000033804">
    <property type="component" value="Segment"/>
</dbReference>
<keyword evidence="2" id="KW-1185">Reference proteome</keyword>
<sequence>MVVKILSKTQLNTDLDDPVVRAKVESIAQEEVSAHSALTNNPHGVTKAQVGLSDVDNTADANKPVSADQQAAIDLAKDRANHTGTQEISTVNGLQEALDSKSDKAPALGAVGSYGIVIKKTAGTVAPGSTIEGTDLAWSNSANVVGTDVASGTWQVMGVLTELASAIAVRIS</sequence>